<reference evidence="1 2" key="1">
    <citation type="submission" date="2020-04" db="EMBL/GenBank/DDBJ databases">
        <authorList>
            <person name="Hitch T.C.A."/>
            <person name="Wylensek D."/>
            <person name="Clavel T."/>
        </authorList>
    </citation>
    <scope>NUCLEOTIDE SEQUENCE [LARGE SCALE GENOMIC DNA]</scope>
    <source>
        <strain evidence="1 2">Med78_4-601-WT-2</strain>
    </source>
</reference>
<dbReference type="RefSeq" id="WP_168932667.1">
    <property type="nucleotide sequence ID" value="NZ_JABAFD010000011.1"/>
</dbReference>
<accession>A0AA44III6</accession>
<sequence>MYKWKNALKSGREIEFEYNNRIYFIGNYDEGRCISNDENKEVTKYYTDIDLFLNEASIGKYLLSELIESDSAKIITIF</sequence>
<dbReference type="AlphaFoldDB" id="A0AA44III6"/>
<proteinExistence type="predicted"/>
<organism evidence="1 2">
    <name type="scientific">Paraclostridium bifermentans</name>
    <name type="common">Clostridium bifermentans</name>
    <dbReference type="NCBI Taxonomy" id="1490"/>
    <lineage>
        <taxon>Bacteria</taxon>
        <taxon>Bacillati</taxon>
        <taxon>Bacillota</taxon>
        <taxon>Clostridia</taxon>
        <taxon>Peptostreptococcales</taxon>
        <taxon>Peptostreptococcaceae</taxon>
        <taxon>Paraclostridium</taxon>
    </lineage>
</organism>
<comment type="caution">
    <text evidence="1">The sequence shown here is derived from an EMBL/GenBank/DDBJ whole genome shotgun (WGS) entry which is preliminary data.</text>
</comment>
<dbReference type="EMBL" id="JABAFD010000011">
    <property type="protein sequence ID" value="NME10807.1"/>
    <property type="molecule type" value="Genomic_DNA"/>
</dbReference>
<evidence type="ECO:0000313" key="1">
    <source>
        <dbReference type="EMBL" id="NME10807.1"/>
    </source>
</evidence>
<dbReference type="Proteomes" id="UP000573963">
    <property type="component" value="Unassembled WGS sequence"/>
</dbReference>
<evidence type="ECO:0000313" key="2">
    <source>
        <dbReference type="Proteomes" id="UP000573963"/>
    </source>
</evidence>
<gene>
    <name evidence="1" type="ORF">HF875_14855</name>
</gene>
<protein>
    <submittedName>
        <fullName evidence="1">Uncharacterized protein</fullName>
    </submittedName>
</protein>
<name>A0AA44III6_PARBF</name>